<dbReference type="Proteomes" id="UP001732720">
    <property type="component" value="Chromosome 7"/>
</dbReference>
<protein>
    <submittedName>
        <fullName evidence="2">UBX domain-containing protein 11 isoform X8</fullName>
    </submittedName>
</protein>
<organism evidence="1 2">
    <name type="scientific">Castor canadensis</name>
    <name type="common">American beaver</name>
    <dbReference type="NCBI Taxonomy" id="51338"/>
    <lineage>
        <taxon>Eukaryota</taxon>
        <taxon>Metazoa</taxon>
        <taxon>Chordata</taxon>
        <taxon>Craniata</taxon>
        <taxon>Vertebrata</taxon>
        <taxon>Euteleostomi</taxon>
        <taxon>Mammalia</taxon>
        <taxon>Eutheria</taxon>
        <taxon>Euarchontoglires</taxon>
        <taxon>Glires</taxon>
        <taxon>Rodentia</taxon>
        <taxon>Castorimorpha</taxon>
        <taxon>Castoridae</taxon>
        <taxon>Castor</taxon>
    </lineage>
</organism>
<sequence length="437" mass="48709">MSSPLASLSKTRKVPLESVPVNPGRQGTRICRDEDEVDMLNEGHGLEKTISVPSCYGSIGASVSRQALPTSASAPGLGSRDFVHLAVPVFHDSELMTSMARKLRDLEQQVKAQSNEILSKDQKILALEDLVQNLQQNQGEVNQQRQVELEATCMQLQRQVGEMEQFLSDYGLHWVGELMDQEDSEDKIISENDERDWMTAKKFWKPGDSLVLPEVDFDRLLASLQDLSELVVEGDTQVKPVPGGARFHVLEPIPLKLYRNGIMMFDGPFRPFCDPSTQRCLRDILDGFFPSELQRLYPDGVPFKNCCPLPARIQEIIVETPALAAERERSQESPNMPVPPLSTLRIKSENGEQAFLLMMRPEDTIGDVRNLLAQARDTEAATFEIFSTFPPTVYQDDSLTLQAAGLMSNSTLLLRARRTLLSNPSFDFGSDSGSGPK</sequence>
<gene>
    <name evidence="2" type="primary">Ubxn11</name>
</gene>
<evidence type="ECO:0000313" key="1">
    <source>
        <dbReference type="Proteomes" id="UP001732720"/>
    </source>
</evidence>
<evidence type="ECO:0000313" key="2">
    <source>
        <dbReference type="RefSeq" id="XP_073937021.1"/>
    </source>
</evidence>
<accession>A0AC58N5U0</accession>
<reference evidence="2" key="1">
    <citation type="submission" date="2025-08" db="UniProtKB">
        <authorList>
            <consortium name="RefSeq"/>
        </authorList>
    </citation>
    <scope>IDENTIFICATION</scope>
</reference>
<keyword evidence="1" id="KW-1185">Reference proteome</keyword>
<dbReference type="RefSeq" id="XP_073937021.1">
    <property type="nucleotide sequence ID" value="XM_074080920.1"/>
</dbReference>
<proteinExistence type="predicted"/>
<name>A0AC58N5U0_CASCN</name>